<keyword evidence="3" id="KW-1185">Reference proteome</keyword>
<accession>A0A4Y2B2I5</accession>
<gene>
    <name evidence="2" type="ORF">AVEN_131990_1</name>
</gene>
<comment type="caution">
    <text evidence="2">The sequence shown here is derived from an EMBL/GenBank/DDBJ whole genome shotgun (WGS) entry which is preliminary data.</text>
</comment>
<organism evidence="2 3">
    <name type="scientific">Araneus ventricosus</name>
    <name type="common">Orbweaver spider</name>
    <name type="synonym">Epeira ventricosa</name>
    <dbReference type="NCBI Taxonomy" id="182803"/>
    <lineage>
        <taxon>Eukaryota</taxon>
        <taxon>Metazoa</taxon>
        <taxon>Ecdysozoa</taxon>
        <taxon>Arthropoda</taxon>
        <taxon>Chelicerata</taxon>
        <taxon>Arachnida</taxon>
        <taxon>Araneae</taxon>
        <taxon>Araneomorphae</taxon>
        <taxon>Entelegynae</taxon>
        <taxon>Araneoidea</taxon>
        <taxon>Araneidae</taxon>
        <taxon>Araneus</taxon>
    </lineage>
</organism>
<evidence type="ECO:0000313" key="3">
    <source>
        <dbReference type="Proteomes" id="UP000499080"/>
    </source>
</evidence>
<reference evidence="2 3" key="1">
    <citation type="journal article" date="2019" name="Sci. Rep.">
        <title>Orb-weaving spider Araneus ventricosus genome elucidates the spidroin gene catalogue.</title>
        <authorList>
            <person name="Kono N."/>
            <person name="Nakamura H."/>
            <person name="Ohtoshi R."/>
            <person name="Moran D.A.P."/>
            <person name="Shinohara A."/>
            <person name="Yoshida Y."/>
            <person name="Fujiwara M."/>
            <person name="Mori M."/>
            <person name="Tomita M."/>
            <person name="Arakawa K."/>
        </authorList>
    </citation>
    <scope>NUCLEOTIDE SEQUENCE [LARGE SCALE GENOMIC DNA]</scope>
</reference>
<evidence type="ECO:0000313" key="2">
    <source>
        <dbReference type="EMBL" id="GBL86263.1"/>
    </source>
</evidence>
<name>A0A4Y2B2I5_ARAVE</name>
<evidence type="ECO:0000256" key="1">
    <source>
        <dbReference type="SAM" id="MobiDB-lite"/>
    </source>
</evidence>
<protein>
    <submittedName>
        <fullName evidence="2">Uncharacterized protein</fullName>
    </submittedName>
</protein>
<proteinExistence type="predicted"/>
<dbReference type="Proteomes" id="UP000499080">
    <property type="component" value="Unassembled WGS sequence"/>
</dbReference>
<dbReference type="AlphaFoldDB" id="A0A4Y2B2I5"/>
<feature type="region of interest" description="Disordered" evidence="1">
    <location>
        <begin position="1"/>
        <end position="29"/>
    </location>
</feature>
<sequence length="93" mass="10520">MTDSTSTLTGLVQSSYPYHEENHHPSRSRLTSSDFLKCHKFTALSHPTYLLHSHIHGGRYELLTRTPCICITKRRGSQEGYIPTSTSPLRFSG</sequence>
<feature type="compositionally biased region" description="Polar residues" evidence="1">
    <location>
        <begin position="1"/>
        <end position="16"/>
    </location>
</feature>
<dbReference type="EMBL" id="BGPR01000047">
    <property type="protein sequence ID" value="GBL86263.1"/>
    <property type="molecule type" value="Genomic_DNA"/>
</dbReference>